<comment type="caution">
    <text evidence="3">The sequence shown here is derived from an EMBL/GenBank/DDBJ whole genome shotgun (WGS) entry which is preliminary data.</text>
</comment>
<dbReference type="Proteomes" id="UP001589855">
    <property type="component" value="Unassembled WGS sequence"/>
</dbReference>
<organism evidence="3 4">
    <name type="scientific">Lactiplantibacillus plajomi</name>
    <dbReference type="NCBI Taxonomy" id="1457217"/>
    <lineage>
        <taxon>Bacteria</taxon>
        <taxon>Bacillati</taxon>
        <taxon>Bacillota</taxon>
        <taxon>Bacilli</taxon>
        <taxon>Lactobacillales</taxon>
        <taxon>Lactobacillaceae</taxon>
        <taxon>Lactiplantibacillus</taxon>
    </lineage>
</organism>
<evidence type="ECO:0000256" key="1">
    <source>
        <dbReference type="ARBA" id="ARBA00023125"/>
    </source>
</evidence>
<evidence type="ECO:0000313" key="4">
    <source>
        <dbReference type="Proteomes" id="UP001589855"/>
    </source>
</evidence>
<dbReference type="SUPFAM" id="SSF56349">
    <property type="entry name" value="DNA breaking-rejoining enzymes"/>
    <property type="match status" value="1"/>
</dbReference>
<protein>
    <submittedName>
        <fullName evidence="3">Phage integrase SAM-like domain-containing protein</fullName>
    </submittedName>
</protein>
<feature type="domain" description="Phage integrase SAM-like" evidence="2">
    <location>
        <begin position="62"/>
        <end position="140"/>
    </location>
</feature>
<dbReference type="Gene3D" id="1.10.150.130">
    <property type="match status" value="1"/>
</dbReference>
<accession>A0ABV6K2G7</accession>
<name>A0ABV6K2G7_9LACO</name>
<reference evidence="3 4" key="1">
    <citation type="submission" date="2024-09" db="EMBL/GenBank/DDBJ databases">
        <authorList>
            <person name="Sun Q."/>
            <person name="Mori K."/>
        </authorList>
    </citation>
    <scope>NUCLEOTIDE SEQUENCE [LARGE SCALE GENOMIC DNA]</scope>
    <source>
        <strain evidence="3 4">TBRC 4575</strain>
    </source>
</reference>
<dbReference type="Pfam" id="PF13102">
    <property type="entry name" value="Phage_int_SAM_5"/>
    <property type="match status" value="1"/>
</dbReference>
<dbReference type="EMBL" id="JBHLUK010000024">
    <property type="protein sequence ID" value="MFC0423282.1"/>
    <property type="molecule type" value="Genomic_DNA"/>
</dbReference>
<keyword evidence="4" id="KW-1185">Reference proteome</keyword>
<keyword evidence="1" id="KW-0238">DNA-binding</keyword>
<proteinExistence type="predicted"/>
<sequence>MMAGTIKKLQVGRYRAYYTCGSDPTRIRHSHITVSKRAGEAWLLEQEQMYGGNMQSARNCYFIDYFNSWYQLFKAPIVSAATKGTYKLTFQHLQKLIPKVKLSQLNRTLLQSVFNQLGHNYSKETCRKHCIQVKACLANAK</sequence>
<dbReference type="RefSeq" id="WP_137644631.1">
    <property type="nucleotide sequence ID" value="NZ_BAABRM010000007.1"/>
</dbReference>
<gene>
    <name evidence="3" type="ORF">ACFFGS_03975</name>
</gene>
<evidence type="ECO:0000259" key="2">
    <source>
        <dbReference type="Pfam" id="PF13102"/>
    </source>
</evidence>
<evidence type="ECO:0000313" key="3">
    <source>
        <dbReference type="EMBL" id="MFC0423282.1"/>
    </source>
</evidence>
<dbReference type="InterPro" id="IPR011010">
    <property type="entry name" value="DNA_brk_join_enz"/>
</dbReference>
<dbReference type="InterPro" id="IPR025269">
    <property type="entry name" value="SAM-like_dom"/>
</dbReference>
<dbReference type="InterPro" id="IPR010998">
    <property type="entry name" value="Integrase_recombinase_N"/>
</dbReference>